<dbReference type="Pfam" id="PF13855">
    <property type="entry name" value="LRR_8"/>
    <property type="match status" value="3"/>
</dbReference>
<evidence type="ECO:0000256" key="1">
    <source>
        <dbReference type="ARBA" id="ARBA00004251"/>
    </source>
</evidence>
<evidence type="ECO:0000256" key="8">
    <source>
        <dbReference type="ARBA" id="ARBA00022989"/>
    </source>
</evidence>
<dbReference type="Proteomes" id="UP000030748">
    <property type="component" value="Unassembled WGS sequence"/>
</dbReference>
<dbReference type="STRING" id="4155.A0A022RSQ8"/>
<evidence type="ECO:0000256" key="6">
    <source>
        <dbReference type="ARBA" id="ARBA00022729"/>
    </source>
</evidence>
<dbReference type="AlphaFoldDB" id="A0A022RSQ8"/>
<name>A0A022RSQ8_ERYGU</name>
<organism evidence="14 15">
    <name type="scientific">Erythranthe guttata</name>
    <name type="common">Yellow monkey flower</name>
    <name type="synonym">Mimulus guttatus</name>
    <dbReference type="NCBI Taxonomy" id="4155"/>
    <lineage>
        <taxon>Eukaryota</taxon>
        <taxon>Viridiplantae</taxon>
        <taxon>Streptophyta</taxon>
        <taxon>Embryophyta</taxon>
        <taxon>Tracheophyta</taxon>
        <taxon>Spermatophyta</taxon>
        <taxon>Magnoliopsida</taxon>
        <taxon>eudicotyledons</taxon>
        <taxon>Gunneridae</taxon>
        <taxon>Pentapetalae</taxon>
        <taxon>asterids</taxon>
        <taxon>lamiids</taxon>
        <taxon>Lamiales</taxon>
        <taxon>Phrymaceae</taxon>
        <taxon>Erythranthe</taxon>
    </lineage>
</organism>
<dbReference type="GO" id="GO:0051707">
    <property type="term" value="P:response to other organism"/>
    <property type="evidence" value="ECO:0007669"/>
    <property type="project" value="UniProtKB-ARBA"/>
</dbReference>
<comment type="subcellular location">
    <subcellularLocation>
        <location evidence="1">Cell membrane</location>
        <topology evidence="1">Single-pass type I membrane protein</topology>
    </subcellularLocation>
</comment>
<dbReference type="SUPFAM" id="SSF52058">
    <property type="entry name" value="L domain-like"/>
    <property type="match status" value="2"/>
</dbReference>
<reference evidence="14 15" key="1">
    <citation type="journal article" date="2013" name="Proc. Natl. Acad. Sci. U.S.A.">
        <title>Fine-scale variation in meiotic recombination in Mimulus inferred from population shotgun sequencing.</title>
        <authorList>
            <person name="Hellsten U."/>
            <person name="Wright K.M."/>
            <person name="Jenkins J."/>
            <person name="Shu S."/>
            <person name="Yuan Y."/>
            <person name="Wessler S.R."/>
            <person name="Schmutz J."/>
            <person name="Willis J.H."/>
            <person name="Rokhsar D.S."/>
        </authorList>
    </citation>
    <scope>NUCLEOTIDE SEQUENCE [LARGE SCALE GENOMIC DNA]</scope>
    <source>
        <strain evidence="15">cv. DUN x IM62</strain>
    </source>
</reference>
<dbReference type="InterPro" id="IPR001611">
    <property type="entry name" value="Leu-rich_rpt"/>
</dbReference>
<sequence length="818" mass="90759">MRIIFFLVLLSIYSINNLSSPVFSQCLEDQKSLLLGLKSNLIFNSSASNKLVKWNRSTDCCSWNGVECDAAGHVISLQLDDETISGGVEDSEYLFGLTYLERLNLAYNNFGDIRIPKGIHNLTQLTHLNLAHAGFSGQVPFEILGLRKLTSLDLSSFSWGHEPIKLENPDLKMLVQNLTGLKELYLDSIDISSQGSEWCQVISSSLPDLRILSLSGCYLSGPIDSSLAKLRSLSVLRLDGNNLSSSVPTFFANFSKLTTLSLSFCYLNGSFPVKIFQIPSLQNLDLSYNNLLGGTLPQFPLNGSLRNILLRSTNFSGSLPASIGNLAMLSTLDLYNSSFNGPLPLTVGNIIELGHLDISLNNLSGSIPLFHLSKKLTYLNAARNSLTGSLSSMHFQGLTNLSSIDLSYNLLGGNIPSNLFTLPSLQSLDLSNNKFGGLIQEFFSQLDRLTELLLSSIFFNSTVQLEMFPPSLLILDLSFNNLAIVSADSNSSLPQLPQIYDLRLASCKLKKFPQLSRESKLLNLDLSSNQLKGQIPNWIWYGSLSQVNLSFNTLDDFQKPYEFPPYLMVLDLHSNQLQGELPIHPPLAFIYVDFSFNYFNNSIPNEIGNIIRRAIFFSVSNNKLIGEIPTSICNASYLQVLDLSGNALSGSIPSCLPNKNLDLGVLSLARNNLSGDIPDTFPNKCSLRTLDLENNVLTGKIPGSLVNCSFLEVLNIGNNRIEDTFPCMLTKMELRVLILRSNGFHGELLCSSAPTQEWPNLQIIDISHNNFGGDLSVLNFSYWKGMISVDNNNNDQIRFYFFDFNELHYQDKRTTPTH</sequence>
<evidence type="ECO:0000256" key="5">
    <source>
        <dbReference type="ARBA" id="ARBA00022692"/>
    </source>
</evidence>
<evidence type="ECO:0000313" key="15">
    <source>
        <dbReference type="Proteomes" id="UP000030748"/>
    </source>
</evidence>
<evidence type="ECO:0000313" key="14">
    <source>
        <dbReference type="EMBL" id="EYU41930.1"/>
    </source>
</evidence>
<keyword evidence="10" id="KW-0675">Receptor</keyword>
<evidence type="ECO:0000256" key="10">
    <source>
        <dbReference type="ARBA" id="ARBA00023170"/>
    </source>
</evidence>
<dbReference type="PANTHER" id="PTHR48052:SF63">
    <property type="entry name" value="PROTEIN KINASE DOMAIN-CONTAINING PROTEIN"/>
    <property type="match status" value="1"/>
</dbReference>
<keyword evidence="11" id="KW-0325">Glycoprotein</keyword>
<dbReference type="SMART" id="SM00369">
    <property type="entry name" value="LRR_TYP"/>
    <property type="match status" value="4"/>
</dbReference>
<dbReference type="Pfam" id="PF13516">
    <property type="entry name" value="LRR_6"/>
    <property type="match status" value="1"/>
</dbReference>
<dbReference type="eggNOG" id="KOG0619">
    <property type="taxonomic scope" value="Eukaryota"/>
</dbReference>
<keyword evidence="7" id="KW-0677">Repeat</keyword>
<dbReference type="Gene3D" id="3.80.10.10">
    <property type="entry name" value="Ribonuclease Inhibitor"/>
    <property type="match status" value="4"/>
</dbReference>
<evidence type="ECO:0000256" key="9">
    <source>
        <dbReference type="ARBA" id="ARBA00023136"/>
    </source>
</evidence>
<keyword evidence="6 12" id="KW-0732">Signal</keyword>
<feature type="domain" description="Leucine-rich repeat-containing N-terminal plant-type" evidence="13">
    <location>
        <begin position="28"/>
        <end position="69"/>
    </location>
</feature>
<accession>A0A022RSQ8</accession>
<dbReference type="Pfam" id="PF08263">
    <property type="entry name" value="LRRNT_2"/>
    <property type="match status" value="1"/>
</dbReference>
<dbReference type="InterPro" id="IPR003591">
    <property type="entry name" value="Leu-rich_rpt_typical-subtyp"/>
</dbReference>
<keyword evidence="3" id="KW-1003">Cell membrane</keyword>
<evidence type="ECO:0000256" key="3">
    <source>
        <dbReference type="ARBA" id="ARBA00022475"/>
    </source>
</evidence>
<feature type="signal peptide" evidence="12">
    <location>
        <begin position="1"/>
        <end position="19"/>
    </location>
</feature>
<evidence type="ECO:0000256" key="12">
    <source>
        <dbReference type="SAM" id="SignalP"/>
    </source>
</evidence>
<comment type="similarity">
    <text evidence="2">Belongs to the RLP family.</text>
</comment>
<evidence type="ECO:0000256" key="7">
    <source>
        <dbReference type="ARBA" id="ARBA00022737"/>
    </source>
</evidence>
<protein>
    <recommendedName>
        <fullName evidence="13">Leucine-rich repeat-containing N-terminal plant-type domain-containing protein</fullName>
    </recommendedName>
</protein>
<evidence type="ECO:0000256" key="2">
    <source>
        <dbReference type="ARBA" id="ARBA00009592"/>
    </source>
</evidence>
<keyword evidence="8" id="KW-1133">Transmembrane helix</keyword>
<dbReference type="InterPro" id="IPR032675">
    <property type="entry name" value="LRR_dom_sf"/>
</dbReference>
<dbReference type="Pfam" id="PF00560">
    <property type="entry name" value="LRR_1"/>
    <property type="match status" value="3"/>
</dbReference>
<feature type="chain" id="PRO_5001505082" description="Leucine-rich repeat-containing N-terminal plant-type domain-containing protein" evidence="12">
    <location>
        <begin position="20"/>
        <end position="818"/>
    </location>
</feature>
<dbReference type="GO" id="GO:0006952">
    <property type="term" value="P:defense response"/>
    <property type="evidence" value="ECO:0007669"/>
    <property type="project" value="UniProtKB-ARBA"/>
</dbReference>
<dbReference type="GO" id="GO:0005886">
    <property type="term" value="C:plasma membrane"/>
    <property type="evidence" value="ECO:0007669"/>
    <property type="project" value="UniProtKB-SubCell"/>
</dbReference>
<keyword evidence="5" id="KW-0812">Transmembrane</keyword>
<evidence type="ECO:0000256" key="11">
    <source>
        <dbReference type="ARBA" id="ARBA00023180"/>
    </source>
</evidence>
<keyword evidence="15" id="KW-1185">Reference proteome</keyword>
<dbReference type="InterPro" id="IPR013210">
    <property type="entry name" value="LRR_N_plant-typ"/>
</dbReference>
<proteinExistence type="inferred from homology"/>
<dbReference type="SUPFAM" id="SSF52047">
    <property type="entry name" value="RNI-like"/>
    <property type="match status" value="1"/>
</dbReference>
<dbReference type="EMBL" id="KI630319">
    <property type="protein sequence ID" value="EYU41930.1"/>
    <property type="molecule type" value="Genomic_DNA"/>
</dbReference>
<keyword evidence="9" id="KW-0472">Membrane</keyword>
<feature type="non-terminal residue" evidence="14">
    <location>
        <position position="818"/>
    </location>
</feature>
<gene>
    <name evidence="14" type="ORF">MIMGU_mgv1a017800mg</name>
</gene>
<dbReference type="PANTHER" id="PTHR48052">
    <property type="entry name" value="UNNAMED PRODUCT"/>
    <property type="match status" value="1"/>
</dbReference>
<keyword evidence="4" id="KW-0433">Leucine-rich repeat</keyword>
<evidence type="ECO:0000259" key="13">
    <source>
        <dbReference type="Pfam" id="PF08263"/>
    </source>
</evidence>
<evidence type="ECO:0000256" key="4">
    <source>
        <dbReference type="ARBA" id="ARBA00022614"/>
    </source>
</evidence>
<dbReference type="FunFam" id="3.80.10.10:FF:000041">
    <property type="entry name" value="LRR receptor-like serine/threonine-protein kinase ERECTA"/>
    <property type="match status" value="1"/>
</dbReference>